<evidence type="ECO:0000256" key="6">
    <source>
        <dbReference type="SAM" id="Coils"/>
    </source>
</evidence>
<comment type="subcellular location">
    <subcellularLocation>
        <location evidence="1">Nucleus</location>
    </subcellularLocation>
</comment>
<feature type="domain" description="Homologous-pairing protein 2 winged helix" evidence="7">
    <location>
        <begin position="20"/>
        <end position="79"/>
    </location>
</feature>
<evidence type="ECO:0000259" key="7">
    <source>
        <dbReference type="Pfam" id="PF07106"/>
    </source>
</evidence>
<dbReference type="GO" id="GO:0120231">
    <property type="term" value="C:DNA recombinase auxiliary factor complex"/>
    <property type="evidence" value="ECO:0007669"/>
    <property type="project" value="TreeGrafter"/>
</dbReference>
<dbReference type="EMBL" id="KB456270">
    <property type="protein sequence ID" value="EMF08667.1"/>
    <property type="molecule type" value="Genomic_DNA"/>
</dbReference>
<keyword evidence="5" id="KW-0469">Meiosis</keyword>
<dbReference type="InterPro" id="IPR036388">
    <property type="entry name" value="WH-like_DNA-bd_sf"/>
</dbReference>
<sequence length="219" mass="24910">MAPTKKDGDVKEKKLSPDESSKLILDYLRTTNRPYSATDISANLSNKVTKAAATKLLKDMHERKEIDGKAAGKQIVYFAVQEEVEEGFEEAMQAKEAKMEEYRETIATLKAQEKELRQSLRSGASATTTTLPELQACVEKMEQEKLALADRLARLQSGSIKPVDPEKRARLMRERKKWAKISAARKKIRKELWETVLESVVEKERIEEIKEEIGIQGIF</sequence>
<evidence type="ECO:0000256" key="4">
    <source>
        <dbReference type="ARBA" id="ARBA00023242"/>
    </source>
</evidence>
<dbReference type="PANTHER" id="PTHR15938:SF0">
    <property type="entry name" value="HOMOLOGOUS-PAIRING PROTEIN 2 HOMOLOG"/>
    <property type="match status" value="1"/>
</dbReference>
<evidence type="ECO:0000313" key="8">
    <source>
        <dbReference type="EMBL" id="EMF08667.1"/>
    </source>
</evidence>
<dbReference type="AlphaFoldDB" id="M3CX20"/>
<dbReference type="GO" id="GO:0000709">
    <property type="term" value="P:meiotic joint molecule formation"/>
    <property type="evidence" value="ECO:0007669"/>
    <property type="project" value="TreeGrafter"/>
</dbReference>
<protein>
    <submittedName>
        <fullName evidence="8">TBPIP-domain-containing protein</fullName>
    </submittedName>
</protein>
<keyword evidence="9" id="KW-1185">Reference proteome</keyword>
<evidence type="ECO:0000256" key="5">
    <source>
        <dbReference type="ARBA" id="ARBA00023254"/>
    </source>
</evidence>
<dbReference type="STRING" id="692275.M3CX20"/>
<dbReference type="Gene3D" id="1.10.10.10">
    <property type="entry name" value="Winged helix-like DNA-binding domain superfamily/Winged helix DNA-binding domain"/>
    <property type="match status" value="1"/>
</dbReference>
<dbReference type="Pfam" id="PF07106">
    <property type="entry name" value="WHD_TBPIP"/>
    <property type="match status" value="1"/>
</dbReference>
<dbReference type="Proteomes" id="UP000016931">
    <property type="component" value="Unassembled WGS sequence"/>
</dbReference>
<dbReference type="OMA" id="QKYHREW"/>
<dbReference type="PANTHER" id="PTHR15938">
    <property type="entry name" value="TBP-1 INTERACTING PROTEIN"/>
    <property type="match status" value="1"/>
</dbReference>
<accession>M3CX20</accession>
<dbReference type="eggNOG" id="KOG4603">
    <property type="taxonomic scope" value="Eukaryota"/>
</dbReference>
<keyword evidence="3" id="KW-0233">DNA recombination</keyword>
<dbReference type="InterPro" id="IPR010776">
    <property type="entry name" value="Hop2_WH_dom"/>
</dbReference>
<evidence type="ECO:0000256" key="3">
    <source>
        <dbReference type="ARBA" id="ARBA00023172"/>
    </source>
</evidence>
<gene>
    <name evidence="8" type="ORF">SEPMUDRAFT_53039</name>
</gene>
<keyword evidence="4" id="KW-0539">Nucleus</keyword>
<dbReference type="GO" id="GO:0010774">
    <property type="term" value="P:meiotic strand invasion involved in reciprocal meiotic recombination"/>
    <property type="evidence" value="ECO:0007669"/>
    <property type="project" value="TreeGrafter"/>
</dbReference>
<feature type="coiled-coil region" evidence="6">
    <location>
        <begin position="85"/>
        <end position="158"/>
    </location>
</feature>
<dbReference type="OrthoDB" id="272266at2759"/>
<dbReference type="RefSeq" id="XP_016756788.1">
    <property type="nucleotide sequence ID" value="XM_016909253.1"/>
</dbReference>
<name>M3CX20_SPHMS</name>
<dbReference type="GO" id="GO:0003690">
    <property type="term" value="F:double-stranded DNA binding"/>
    <property type="evidence" value="ECO:0007669"/>
    <property type="project" value="TreeGrafter"/>
</dbReference>
<evidence type="ECO:0000313" key="9">
    <source>
        <dbReference type="Proteomes" id="UP000016931"/>
    </source>
</evidence>
<dbReference type="GO" id="GO:0000794">
    <property type="term" value="C:condensed nuclear chromosome"/>
    <property type="evidence" value="ECO:0007669"/>
    <property type="project" value="TreeGrafter"/>
</dbReference>
<proteinExistence type="inferred from homology"/>
<dbReference type="GO" id="GO:0120230">
    <property type="term" value="F:recombinase activator activity"/>
    <property type="evidence" value="ECO:0007669"/>
    <property type="project" value="TreeGrafter"/>
</dbReference>
<dbReference type="HOGENOM" id="CLU_063266_3_0_1"/>
<evidence type="ECO:0000256" key="1">
    <source>
        <dbReference type="ARBA" id="ARBA00004123"/>
    </source>
</evidence>
<comment type="similarity">
    <text evidence="2">Belongs to the HOP2 family.</text>
</comment>
<reference evidence="8 9" key="1">
    <citation type="journal article" date="2012" name="PLoS Pathog.">
        <title>Diverse lifestyles and strategies of plant pathogenesis encoded in the genomes of eighteen Dothideomycetes fungi.</title>
        <authorList>
            <person name="Ohm R.A."/>
            <person name="Feau N."/>
            <person name="Henrissat B."/>
            <person name="Schoch C.L."/>
            <person name="Horwitz B.A."/>
            <person name="Barry K.W."/>
            <person name="Condon B.J."/>
            <person name="Copeland A.C."/>
            <person name="Dhillon B."/>
            <person name="Glaser F."/>
            <person name="Hesse C.N."/>
            <person name="Kosti I."/>
            <person name="LaButti K."/>
            <person name="Lindquist E.A."/>
            <person name="Lucas S."/>
            <person name="Salamov A.A."/>
            <person name="Bradshaw R.E."/>
            <person name="Ciuffetti L."/>
            <person name="Hamelin R.C."/>
            <person name="Kema G.H.J."/>
            <person name="Lawrence C."/>
            <person name="Scott J.A."/>
            <person name="Spatafora J.W."/>
            <person name="Turgeon B.G."/>
            <person name="de Wit P.J.G.M."/>
            <person name="Zhong S."/>
            <person name="Goodwin S.B."/>
            <person name="Grigoriev I.V."/>
        </authorList>
    </citation>
    <scope>NUCLEOTIDE SEQUENCE [LARGE SCALE GENOMIC DNA]</scope>
    <source>
        <strain evidence="8 9">SO2202</strain>
    </source>
</reference>
<dbReference type="GeneID" id="27906390"/>
<organism evidence="8 9">
    <name type="scientific">Sphaerulina musiva (strain SO2202)</name>
    <name type="common">Poplar stem canker fungus</name>
    <name type="synonym">Septoria musiva</name>
    <dbReference type="NCBI Taxonomy" id="692275"/>
    <lineage>
        <taxon>Eukaryota</taxon>
        <taxon>Fungi</taxon>
        <taxon>Dikarya</taxon>
        <taxon>Ascomycota</taxon>
        <taxon>Pezizomycotina</taxon>
        <taxon>Dothideomycetes</taxon>
        <taxon>Dothideomycetidae</taxon>
        <taxon>Mycosphaerellales</taxon>
        <taxon>Mycosphaerellaceae</taxon>
        <taxon>Sphaerulina</taxon>
    </lineage>
</organism>
<evidence type="ECO:0000256" key="2">
    <source>
        <dbReference type="ARBA" id="ARBA00007922"/>
    </source>
</evidence>
<dbReference type="GO" id="GO:0007129">
    <property type="term" value="P:homologous chromosome pairing at meiosis"/>
    <property type="evidence" value="ECO:0007669"/>
    <property type="project" value="TreeGrafter"/>
</dbReference>
<keyword evidence="6" id="KW-0175">Coiled coil</keyword>